<proteinExistence type="predicted"/>
<evidence type="ECO:0000313" key="3">
    <source>
        <dbReference type="Proteomes" id="UP001165302"/>
    </source>
</evidence>
<evidence type="ECO:0000313" key="2">
    <source>
        <dbReference type="EMBL" id="MCA5004063.1"/>
    </source>
</evidence>
<gene>
    <name evidence="2" type="ORF">IPZ78_02715</name>
</gene>
<dbReference type="RefSeq" id="WP_225551397.1">
    <property type="nucleotide sequence ID" value="NZ_JADEYP010000003.1"/>
</dbReference>
<keyword evidence="3" id="KW-1185">Reference proteome</keyword>
<feature type="domain" description="HTH cro/C1-type" evidence="1">
    <location>
        <begin position="30"/>
        <end position="66"/>
    </location>
</feature>
<dbReference type="SUPFAM" id="SSF47413">
    <property type="entry name" value="lambda repressor-like DNA-binding domains"/>
    <property type="match status" value="1"/>
</dbReference>
<organism evidence="2 3">
    <name type="scientific">Sphingobacterium bovistauri</name>
    <dbReference type="NCBI Taxonomy" id="2781959"/>
    <lineage>
        <taxon>Bacteria</taxon>
        <taxon>Pseudomonadati</taxon>
        <taxon>Bacteroidota</taxon>
        <taxon>Sphingobacteriia</taxon>
        <taxon>Sphingobacteriales</taxon>
        <taxon>Sphingobacteriaceae</taxon>
        <taxon>Sphingobacterium</taxon>
    </lineage>
</organism>
<evidence type="ECO:0000259" key="1">
    <source>
        <dbReference type="PROSITE" id="PS50943"/>
    </source>
</evidence>
<sequence>MKTQRELFDFIVAKEFKRKKDMYTSISDFLYVSEHTVSKWSYGTSVINYDYLSKIVKHFNIKPDEIFNTKSDFFCARYKPLNMRDVSEYREYIQSIDNLLFAASKSHNTKISFQADEIPIFHFMPYKKLTYFKLYVYAYDMSKLEISYEQYVKELDSYKLEPIYDSIALNYDKIESIEIWDNGIIDNLLAQIEYIDELERFENLTVR</sequence>
<name>A0ABS7Z1M0_9SPHI</name>
<dbReference type="InterPro" id="IPR010982">
    <property type="entry name" value="Lambda_DNA-bd_dom_sf"/>
</dbReference>
<dbReference type="Proteomes" id="UP001165302">
    <property type="component" value="Unassembled WGS sequence"/>
</dbReference>
<protein>
    <recommendedName>
        <fullName evidence="1">HTH cro/C1-type domain-containing protein</fullName>
    </recommendedName>
</protein>
<dbReference type="InterPro" id="IPR001387">
    <property type="entry name" value="Cro/C1-type_HTH"/>
</dbReference>
<dbReference type="Gene3D" id="1.10.260.40">
    <property type="entry name" value="lambda repressor-like DNA-binding domains"/>
    <property type="match status" value="1"/>
</dbReference>
<dbReference type="PROSITE" id="PS50943">
    <property type="entry name" value="HTH_CROC1"/>
    <property type="match status" value="1"/>
</dbReference>
<accession>A0ABS7Z1M0</accession>
<reference evidence="2" key="1">
    <citation type="submission" date="2020-10" db="EMBL/GenBank/DDBJ databases">
        <authorList>
            <person name="Lu T."/>
            <person name="Wang Q."/>
            <person name="Han X."/>
        </authorList>
    </citation>
    <scope>NUCLEOTIDE SEQUENCE</scope>
    <source>
        <strain evidence="2">WQ 366</strain>
    </source>
</reference>
<dbReference type="EMBL" id="JADEYP010000003">
    <property type="protein sequence ID" value="MCA5004063.1"/>
    <property type="molecule type" value="Genomic_DNA"/>
</dbReference>
<comment type="caution">
    <text evidence="2">The sequence shown here is derived from an EMBL/GenBank/DDBJ whole genome shotgun (WGS) entry which is preliminary data.</text>
</comment>